<organism evidence="2 3">
    <name type="scientific">Hypericibacter terrae</name>
    <dbReference type="NCBI Taxonomy" id="2602015"/>
    <lineage>
        <taxon>Bacteria</taxon>
        <taxon>Pseudomonadati</taxon>
        <taxon>Pseudomonadota</taxon>
        <taxon>Alphaproteobacteria</taxon>
        <taxon>Rhodospirillales</taxon>
        <taxon>Dongiaceae</taxon>
        <taxon>Hypericibacter</taxon>
    </lineage>
</organism>
<sequence length="60" mass="6528">MAWSLSVVDYRSIFPVMPGPPGPAIGRPEDKPDPGIQSPQPLDRRVKPGDDREGSSQLTE</sequence>
<accession>A0A5J6MEI1</accession>
<protein>
    <submittedName>
        <fullName evidence="2">Uncharacterized protein</fullName>
    </submittedName>
</protein>
<evidence type="ECO:0000313" key="3">
    <source>
        <dbReference type="Proteomes" id="UP000326202"/>
    </source>
</evidence>
<gene>
    <name evidence="2" type="ORF">FRZ44_11620</name>
</gene>
<evidence type="ECO:0000256" key="1">
    <source>
        <dbReference type="SAM" id="MobiDB-lite"/>
    </source>
</evidence>
<feature type="region of interest" description="Disordered" evidence="1">
    <location>
        <begin position="13"/>
        <end position="60"/>
    </location>
</feature>
<evidence type="ECO:0000313" key="2">
    <source>
        <dbReference type="EMBL" id="QEX15874.1"/>
    </source>
</evidence>
<proteinExistence type="predicted"/>
<dbReference type="EMBL" id="CP042906">
    <property type="protein sequence ID" value="QEX15874.1"/>
    <property type="molecule type" value="Genomic_DNA"/>
</dbReference>
<keyword evidence="3" id="KW-1185">Reference proteome</keyword>
<feature type="compositionally biased region" description="Basic and acidic residues" evidence="1">
    <location>
        <begin position="42"/>
        <end position="54"/>
    </location>
</feature>
<reference evidence="2 3" key="1">
    <citation type="submission" date="2019-08" db="EMBL/GenBank/DDBJ databases">
        <title>Hyperibacter terrae gen. nov., sp. nov. and Hyperibacter viscosus sp. nov., two new members in the family Rhodospirillaceae isolated from the rhizosphere of Hypericum perforatum.</title>
        <authorList>
            <person name="Noviana Z."/>
        </authorList>
    </citation>
    <scope>NUCLEOTIDE SEQUENCE [LARGE SCALE GENOMIC DNA]</scope>
    <source>
        <strain evidence="2 3">R5913</strain>
    </source>
</reference>
<dbReference type="Proteomes" id="UP000326202">
    <property type="component" value="Chromosome"/>
</dbReference>
<dbReference type="AlphaFoldDB" id="A0A5J6MEI1"/>
<name>A0A5J6MEI1_9PROT</name>
<dbReference type="KEGG" id="htq:FRZ44_11620"/>